<proteinExistence type="predicted"/>
<sequence length="112" mass="12759">MVAVGFLCLAVGTEIPSLDLLCRLGFHCAGTVATFWRFEVPVGISEPVLEPWHFSSVFWKIAGCCFGTNVCLLAFPIPKVYWGNYGCIGCWAFFFAYKYEMLWHKMLLKKMM</sequence>
<protein>
    <submittedName>
        <fullName evidence="2">Uncharacterized protein</fullName>
    </submittedName>
</protein>
<keyword evidence="3" id="KW-1185">Reference proteome</keyword>
<keyword evidence="1" id="KW-1133">Transmembrane helix</keyword>
<organism evidence="2 3">
    <name type="scientific">Dendrobium catenatum</name>
    <dbReference type="NCBI Taxonomy" id="906689"/>
    <lineage>
        <taxon>Eukaryota</taxon>
        <taxon>Viridiplantae</taxon>
        <taxon>Streptophyta</taxon>
        <taxon>Embryophyta</taxon>
        <taxon>Tracheophyta</taxon>
        <taxon>Spermatophyta</taxon>
        <taxon>Magnoliopsida</taxon>
        <taxon>Liliopsida</taxon>
        <taxon>Asparagales</taxon>
        <taxon>Orchidaceae</taxon>
        <taxon>Epidendroideae</taxon>
        <taxon>Malaxideae</taxon>
        <taxon>Dendrobiinae</taxon>
        <taxon>Dendrobium</taxon>
    </lineage>
</organism>
<accession>A0A2I0WQ12</accession>
<evidence type="ECO:0000313" key="3">
    <source>
        <dbReference type="Proteomes" id="UP000233837"/>
    </source>
</evidence>
<keyword evidence="1" id="KW-0812">Transmembrane</keyword>
<reference evidence="2 3" key="2">
    <citation type="journal article" date="2017" name="Nature">
        <title>The Apostasia genome and the evolution of orchids.</title>
        <authorList>
            <person name="Zhang G.Q."/>
            <person name="Liu K.W."/>
            <person name="Li Z."/>
            <person name="Lohaus R."/>
            <person name="Hsiao Y.Y."/>
            <person name="Niu S.C."/>
            <person name="Wang J.Y."/>
            <person name="Lin Y.C."/>
            <person name="Xu Q."/>
            <person name="Chen L.J."/>
            <person name="Yoshida K."/>
            <person name="Fujiwara S."/>
            <person name="Wang Z.W."/>
            <person name="Zhang Y.Q."/>
            <person name="Mitsuda N."/>
            <person name="Wang M."/>
            <person name="Liu G.H."/>
            <person name="Pecoraro L."/>
            <person name="Huang H.X."/>
            <person name="Xiao X.J."/>
            <person name="Lin M."/>
            <person name="Wu X.Y."/>
            <person name="Wu W.L."/>
            <person name="Chen Y.Y."/>
            <person name="Chang S.B."/>
            <person name="Sakamoto S."/>
            <person name="Ohme-Takagi M."/>
            <person name="Yagi M."/>
            <person name="Zeng S.J."/>
            <person name="Shen C.Y."/>
            <person name="Yeh C.M."/>
            <person name="Luo Y.B."/>
            <person name="Tsai W.C."/>
            <person name="Van de Peer Y."/>
            <person name="Liu Z.J."/>
        </authorList>
    </citation>
    <scope>NUCLEOTIDE SEQUENCE [LARGE SCALE GENOMIC DNA]</scope>
    <source>
        <tissue evidence="2">The whole plant</tissue>
    </source>
</reference>
<dbReference type="EMBL" id="KZ502486">
    <property type="protein sequence ID" value="PKU77755.1"/>
    <property type="molecule type" value="Genomic_DNA"/>
</dbReference>
<evidence type="ECO:0000256" key="1">
    <source>
        <dbReference type="SAM" id="Phobius"/>
    </source>
</evidence>
<keyword evidence="1" id="KW-0472">Membrane</keyword>
<reference evidence="2 3" key="1">
    <citation type="journal article" date="2016" name="Sci. Rep.">
        <title>The Dendrobium catenatum Lindl. genome sequence provides insights into polysaccharide synthase, floral development and adaptive evolution.</title>
        <authorList>
            <person name="Zhang G.Q."/>
            <person name="Xu Q."/>
            <person name="Bian C."/>
            <person name="Tsai W.C."/>
            <person name="Yeh C.M."/>
            <person name="Liu K.W."/>
            <person name="Yoshida K."/>
            <person name="Zhang L.S."/>
            <person name="Chang S.B."/>
            <person name="Chen F."/>
            <person name="Shi Y."/>
            <person name="Su Y.Y."/>
            <person name="Zhang Y.Q."/>
            <person name="Chen L.J."/>
            <person name="Yin Y."/>
            <person name="Lin M."/>
            <person name="Huang H."/>
            <person name="Deng H."/>
            <person name="Wang Z.W."/>
            <person name="Zhu S.L."/>
            <person name="Zhao X."/>
            <person name="Deng C."/>
            <person name="Niu S.C."/>
            <person name="Huang J."/>
            <person name="Wang M."/>
            <person name="Liu G.H."/>
            <person name="Yang H.J."/>
            <person name="Xiao X.J."/>
            <person name="Hsiao Y.Y."/>
            <person name="Wu W.L."/>
            <person name="Chen Y.Y."/>
            <person name="Mitsuda N."/>
            <person name="Ohme-Takagi M."/>
            <person name="Luo Y.B."/>
            <person name="Van de Peer Y."/>
            <person name="Liu Z.J."/>
        </authorList>
    </citation>
    <scope>NUCLEOTIDE SEQUENCE [LARGE SCALE GENOMIC DNA]</scope>
    <source>
        <tissue evidence="2">The whole plant</tissue>
    </source>
</reference>
<name>A0A2I0WQ12_9ASPA</name>
<evidence type="ECO:0000313" key="2">
    <source>
        <dbReference type="EMBL" id="PKU77755.1"/>
    </source>
</evidence>
<dbReference type="AlphaFoldDB" id="A0A2I0WQ12"/>
<gene>
    <name evidence="2" type="ORF">MA16_Dca005587</name>
</gene>
<feature type="transmembrane region" description="Helical" evidence="1">
    <location>
        <begin position="83"/>
        <end position="102"/>
    </location>
</feature>
<dbReference type="Proteomes" id="UP000233837">
    <property type="component" value="Unassembled WGS sequence"/>
</dbReference>